<name>A0A5B6ZFG8_DAVIN</name>
<reference evidence="2" key="1">
    <citation type="submission" date="2019-08" db="EMBL/GenBank/DDBJ databases">
        <title>Reference gene set and small RNA set construction with multiple tissues from Davidia involucrata Baill.</title>
        <authorList>
            <person name="Yang H."/>
            <person name="Zhou C."/>
            <person name="Li G."/>
            <person name="Wang J."/>
            <person name="Gao P."/>
            <person name="Wang M."/>
            <person name="Wang R."/>
            <person name="Zhao Y."/>
        </authorList>
    </citation>
    <scope>NUCLEOTIDE SEQUENCE</scope>
    <source>
        <tissue evidence="2">Mixed with DoveR01_LX</tissue>
    </source>
</reference>
<evidence type="ECO:0000313" key="2">
    <source>
        <dbReference type="EMBL" id="MPA42859.1"/>
    </source>
</evidence>
<gene>
    <name evidence="2" type="ORF">Din_012300</name>
</gene>
<keyword evidence="1" id="KW-0472">Membrane</keyword>
<evidence type="ECO:0000256" key="1">
    <source>
        <dbReference type="SAM" id="Phobius"/>
    </source>
</evidence>
<organism evidence="2">
    <name type="scientific">Davidia involucrata</name>
    <name type="common">Dove tree</name>
    <dbReference type="NCBI Taxonomy" id="16924"/>
    <lineage>
        <taxon>Eukaryota</taxon>
        <taxon>Viridiplantae</taxon>
        <taxon>Streptophyta</taxon>
        <taxon>Embryophyta</taxon>
        <taxon>Tracheophyta</taxon>
        <taxon>Spermatophyta</taxon>
        <taxon>Magnoliopsida</taxon>
        <taxon>eudicotyledons</taxon>
        <taxon>Gunneridae</taxon>
        <taxon>Pentapetalae</taxon>
        <taxon>asterids</taxon>
        <taxon>Cornales</taxon>
        <taxon>Nyssaceae</taxon>
        <taxon>Davidia</taxon>
    </lineage>
</organism>
<dbReference type="AlphaFoldDB" id="A0A5B6ZFG8"/>
<sequence length="100" mass="11234">MLFPFSSSVGCLMFMFMFIIMSMSMSMSLAMGMIFMAFPRMSPTQYYRTILLSPVQNPKPHDGAHALPGKRMPTLRLMHCEAFVCRAVSISAMAPSHFSL</sequence>
<accession>A0A5B6ZFG8</accession>
<protein>
    <submittedName>
        <fullName evidence="2">Uncharacterized protein</fullName>
    </submittedName>
</protein>
<feature type="transmembrane region" description="Helical" evidence="1">
    <location>
        <begin position="12"/>
        <end position="38"/>
    </location>
</feature>
<keyword evidence="1" id="KW-1133">Transmembrane helix</keyword>
<keyword evidence="1" id="KW-0812">Transmembrane</keyword>
<proteinExistence type="predicted"/>
<dbReference type="EMBL" id="GHES01012300">
    <property type="protein sequence ID" value="MPA42859.1"/>
    <property type="molecule type" value="Transcribed_RNA"/>
</dbReference>